<evidence type="ECO:0000256" key="2">
    <source>
        <dbReference type="ARBA" id="ARBA00022908"/>
    </source>
</evidence>
<evidence type="ECO:0000256" key="1">
    <source>
        <dbReference type="ARBA" id="ARBA00008857"/>
    </source>
</evidence>
<name>A0A4R3MCU3_9BURK</name>
<evidence type="ECO:0000313" key="4">
    <source>
        <dbReference type="EMBL" id="TCT10952.1"/>
    </source>
</evidence>
<dbReference type="RefSeq" id="WP_341802602.1">
    <property type="nucleotide sequence ID" value="NZ_SMAJ01000001.1"/>
</dbReference>
<comment type="caution">
    <text evidence="4">The sequence shown here is derived from an EMBL/GenBank/DDBJ whole genome shotgun (WGS) entry which is preliminary data.</text>
</comment>
<dbReference type="Pfam" id="PF13356">
    <property type="entry name" value="Arm-DNA-bind_3"/>
    <property type="match status" value="1"/>
</dbReference>
<proteinExistence type="inferred from homology"/>
<dbReference type="AlphaFoldDB" id="A0A4R3MCU3"/>
<keyword evidence="2" id="KW-0229">DNA integration</keyword>
<dbReference type="InterPro" id="IPR025166">
    <property type="entry name" value="Integrase_DNA_bind_dom"/>
</dbReference>
<comment type="similarity">
    <text evidence="1">Belongs to the 'phage' integrase family.</text>
</comment>
<reference evidence="4 5" key="1">
    <citation type="submission" date="2019-03" db="EMBL/GenBank/DDBJ databases">
        <title>Genomic Encyclopedia of Type Strains, Phase IV (KMG-IV): sequencing the most valuable type-strain genomes for metagenomic binning, comparative biology and taxonomic classification.</title>
        <authorList>
            <person name="Goeker M."/>
        </authorList>
    </citation>
    <scope>NUCLEOTIDE SEQUENCE [LARGE SCALE GENOMIC DNA]</scope>
    <source>
        <strain evidence="4 5">DSM 24591</strain>
    </source>
</reference>
<evidence type="ECO:0000259" key="3">
    <source>
        <dbReference type="Pfam" id="PF13356"/>
    </source>
</evidence>
<dbReference type="InterPro" id="IPR050808">
    <property type="entry name" value="Phage_Integrase"/>
</dbReference>
<dbReference type="PANTHER" id="PTHR30629:SF2">
    <property type="entry name" value="PROPHAGE INTEGRASE INTS-RELATED"/>
    <property type="match status" value="1"/>
</dbReference>
<evidence type="ECO:0000313" key="5">
    <source>
        <dbReference type="Proteomes" id="UP000295525"/>
    </source>
</evidence>
<dbReference type="PANTHER" id="PTHR30629">
    <property type="entry name" value="PROPHAGE INTEGRASE"/>
    <property type="match status" value="1"/>
</dbReference>
<dbReference type="Gene3D" id="3.30.160.390">
    <property type="entry name" value="Integrase, DNA-binding domain"/>
    <property type="match status" value="1"/>
</dbReference>
<dbReference type="InterPro" id="IPR038488">
    <property type="entry name" value="Integrase_DNA-bd_sf"/>
</dbReference>
<protein>
    <recommendedName>
        <fullName evidence="3">Integrase DNA-binding domain-containing protein</fullName>
    </recommendedName>
</protein>
<feature type="domain" description="Integrase DNA-binding" evidence="3">
    <location>
        <begin position="3"/>
        <end position="55"/>
    </location>
</feature>
<dbReference type="Proteomes" id="UP000295525">
    <property type="component" value="Unassembled WGS sequence"/>
</dbReference>
<dbReference type="GO" id="GO:0015074">
    <property type="term" value="P:DNA integration"/>
    <property type="evidence" value="ECO:0007669"/>
    <property type="project" value="UniProtKB-KW"/>
</dbReference>
<organism evidence="4 5">
    <name type="scientific">Paralcaligenes ureilyticus</name>
    <dbReference type="NCBI Taxonomy" id="627131"/>
    <lineage>
        <taxon>Bacteria</taxon>
        <taxon>Pseudomonadati</taxon>
        <taxon>Pseudomonadota</taxon>
        <taxon>Betaproteobacteria</taxon>
        <taxon>Burkholderiales</taxon>
        <taxon>Alcaligenaceae</taxon>
        <taxon>Paralcaligenes</taxon>
    </lineage>
</organism>
<accession>A0A4R3MCU3</accession>
<keyword evidence="5" id="KW-1185">Reference proteome</keyword>
<sequence length="67" mass="7707">MALTDVQVRQTKPAEKPYALRDGTGLYLEVKPAGKYWCWDYRYQSKRKTIAYGGQAGRAGSKTEREY</sequence>
<dbReference type="EMBL" id="SMAJ01000001">
    <property type="protein sequence ID" value="TCT10952.1"/>
    <property type="molecule type" value="Genomic_DNA"/>
</dbReference>
<gene>
    <name evidence="4" type="ORF">EDC26_101174</name>
</gene>